<dbReference type="AlphaFoldDB" id="A0A927N5X3"/>
<sequence length="219" mass="24118">MDEADGRPEAERPEADRPATRASDSERDQVVELLSEHAAVGRLTLAELEERIQQAYNARTHAELAILTRDLPDHQAQPKVRRKVTRWFVAIMGGSTRRGRFRLSGSVMSIAVMGGDTIDLRDAEVDGDEVVINAFALMGGTDIYVPDSIELVVEGFALMGGNDERGSRRPARAGAPVIRIRAYSLMGGIDVWRLPSESRGKPLKEAKRAAKRLERESDG</sequence>
<proteinExistence type="predicted"/>
<comment type="caution">
    <text evidence="3">The sequence shown here is derived from an EMBL/GenBank/DDBJ whole genome shotgun (WGS) entry which is preliminary data.</text>
</comment>
<dbReference type="EMBL" id="JADBEM010000001">
    <property type="protein sequence ID" value="MBE1611573.1"/>
    <property type="molecule type" value="Genomic_DNA"/>
</dbReference>
<protein>
    <recommendedName>
        <fullName evidence="2">DUF1707 domain-containing protein</fullName>
    </recommendedName>
</protein>
<feature type="region of interest" description="Disordered" evidence="1">
    <location>
        <begin position="200"/>
        <end position="219"/>
    </location>
</feature>
<dbReference type="PANTHER" id="PTHR40763:SF4">
    <property type="entry name" value="DUF1707 DOMAIN-CONTAINING PROTEIN"/>
    <property type="match status" value="1"/>
</dbReference>
<evidence type="ECO:0000313" key="4">
    <source>
        <dbReference type="Proteomes" id="UP000638648"/>
    </source>
</evidence>
<dbReference type="Proteomes" id="UP000638648">
    <property type="component" value="Unassembled WGS sequence"/>
</dbReference>
<dbReference type="Pfam" id="PF08044">
    <property type="entry name" value="DUF1707"/>
    <property type="match status" value="1"/>
</dbReference>
<evidence type="ECO:0000313" key="3">
    <source>
        <dbReference type="EMBL" id="MBE1611573.1"/>
    </source>
</evidence>
<gene>
    <name evidence="3" type="ORF">HEB94_008421</name>
</gene>
<organism evidence="3 4">
    <name type="scientific">Actinopolymorpha pittospori</name>
    <dbReference type="NCBI Taxonomy" id="648752"/>
    <lineage>
        <taxon>Bacteria</taxon>
        <taxon>Bacillati</taxon>
        <taxon>Actinomycetota</taxon>
        <taxon>Actinomycetes</taxon>
        <taxon>Propionibacteriales</taxon>
        <taxon>Actinopolymorphaceae</taxon>
        <taxon>Actinopolymorpha</taxon>
    </lineage>
</organism>
<feature type="domain" description="DUF1707" evidence="2">
    <location>
        <begin position="20"/>
        <end position="72"/>
    </location>
</feature>
<keyword evidence="4" id="KW-1185">Reference proteome</keyword>
<dbReference type="InterPro" id="IPR012551">
    <property type="entry name" value="DUF1707_SHOCT-like"/>
</dbReference>
<accession>A0A927N5X3</accession>
<evidence type="ECO:0000259" key="2">
    <source>
        <dbReference type="Pfam" id="PF08044"/>
    </source>
</evidence>
<dbReference type="PANTHER" id="PTHR40763">
    <property type="entry name" value="MEMBRANE PROTEIN-RELATED"/>
    <property type="match status" value="1"/>
</dbReference>
<name>A0A927N5X3_9ACTN</name>
<reference evidence="3" key="1">
    <citation type="submission" date="2020-10" db="EMBL/GenBank/DDBJ databases">
        <title>Sequencing the genomes of 1000 actinobacteria strains.</title>
        <authorList>
            <person name="Klenk H.-P."/>
        </authorList>
    </citation>
    <scope>NUCLEOTIDE SEQUENCE</scope>
    <source>
        <strain evidence="3">DSM 45354</strain>
    </source>
</reference>
<feature type="region of interest" description="Disordered" evidence="1">
    <location>
        <begin position="1"/>
        <end position="27"/>
    </location>
</feature>
<dbReference type="RefSeq" id="WP_192754765.1">
    <property type="nucleotide sequence ID" value="NZ_BAABJL010000210.1"/>
</dbReference>
<evidence type="ECO:0000256" key="1">
    <source>
        <dbReference type="SAM" id="MobiDB-lite"/>
    </source>
</evidence>